<accession>A0A6G8F0T7</accession>
<dbReference type="AlphaFoldDB" id="A0A6G8F0T7"/>
<organism evidence="1">
    <name type="scientific">uncultured Prevotella sp</name>
    <dbReference type="NCBI Taxonomy" id="159272"/>
    <lineage>
        <taxon>Bacteria</taxon>
        <taxon>Pseudomonadati</taxon>
        <taxon>Bacteroidota</taxon>
        <taxon>Bacteroidia</taxon>
        <taxon>Bacteroidales</taxon>
        <taxon>Prevotellaceae</taxon>
        <taxon>Prevotella</taxon>
        <taxon>environmental samples</taxon>
    </lineage>
</organism>
<name>A0A6G8F0T7_9BACT</name>
<gene>
    <name evidence="1" type="ORF">Prevot485_0440</name>
</gene>
<dbReference type="Pfam" id="PF20050">
    <property type="entry name" value="DUF6452"/>
    <property type="match status" value="1"/>
</dbReference>
<evidence type="ECO:0008006" key="2">
    <source>
        <dbReference type="Google" id="ProtNLM"/>
    </source>
</evidence>
<reference evidence="1" key="1">
    <citation type="journal article" date="2020" name="J. ISSAAS">
        <title>Lactobacilli and other gastrointestinal microbiota of Peromyscus leucopus, reservoir host for agents of Lyme disease and other zoonoses in North America.</title>
        <authorList>
            <person name="Milovic A."/>
            <person name="Bassam K."/>
            <person name="Shao H."/>
            <person name="Chatzistamou I."/>
            <person name="Tufts D.M."/>
            <person name="Diuk-Wasser M."/>
            <person name="Barbour A.G."/>
        </authorList>
    </citation>
    <scope>NUCLEOTIDE SEQUENCE</scope>
    <source>
        <strain evidence="1">LL70</strain>
    </source>
</reference>
<sequence length="165" mass="18077">MKPFQTITLTAMVAIIAGCSSIDCNIEGRVLCHYDIQDADGNSGTLNYPVSVSLLRTEADNDTVYINQMANASSFDIPMSYGADKDNIAITLHLDDSTTITDIVWIKKTNIPQFESVDCAPRYHHILQETGSTHNFIDTVIINNSKVSNDASVSNIHIRLRGSGN</sequence>
<proteinExistence type="predicted"/>
<dbReference type="PROSITE" id="PS51257">
    <property type="entry name" value="PROKAR_LIPOPROTEIN"/>
    <property type="match status" value="1"/>
</dbReference>
<dbReference type="InterPro" id="IPR045607">
    <property type="entry name" value="DUF6452"/>
</dbReference>
<evidence type="ECO:0000313" key="1">
    <source>
        <dbReference type="EMBL" id="QIM09945.1"/>
    </source>
</evidence>
<dbReference type="EMBL" id="MN990733">
    <property type="protein sequence ID" value="QIM09945.1"/>
    <property type="molecule type" value="Genomic_DNA"/>
</dbReference>
<protein>
    <recommendedName>
        <fullName evidence="2">Lipoprotein</fullName>
    </recommendedName>
</protein>